<keyword evidence="5 11" id="KW-1133">Transmembrane helix</keyword>
<dbReference type="VEuPathDB" id="VectorBase:ISCI023039"/>
<keyword evidence="2 11" id="KW-0812">Transmembrane</keyword>
<dbReference type="PaxDb" id="6945-B7QMG3"/>
<dbReference type="VEuPathDB" id="VectorBase:ISCP_011941"/>
<sequence>RPQQRFAIEPTDRSAILGDTIVLACRVINKAGTLQWTKDGFGLGSDRDLSGFPRYSMVGSDDEGDFSLQIGSVSLEDDATFQCQVGAVDGVKGIRSRSAPLTVFVPPEPPKIVQGEFLKTTAGMTVELTCESHAGKPPAELTWLDGSGNVVSSGVEYKTELLSDGKRANAALTWTLSPSREHDGKTFVCRSENKALKQPMLATIRMEEKYPPDITLTVESDKISEFDDVRFHCQAVANPSDIVYKWYRNDEIIAGDHTTELVLPRVTRNFNGDTITCEARNDVGTTKSTHTLNIHYRPAFKKPEETVAAEEGTEVTLHCEVDSNPKPDIVWHHEGSEHVLGKQATLVIPAMRSHDAGRYSCRATVPGFPEITQDVHVYVKGPPKVKSPTTQYGVEGEEVRVECVVTSVPPPTRVAWSRNTQLVDIDNNQGYEIIKEPLSNGLRNLLIIHNAEEDDFGQYNCSVWNPFGYDTRLITVRKQKNLPMLIILAGVIGGIVLVVTVTISIILCLRKKNIVKDDDFNSEKKGKQSDSASSGDSDIKESQNNNGYIPYVDYARDYNPPAPSLQLNASRDSGLYGSSPQSLNDLGQGIDPRFRAGYANPYLRTSQSTLPPP</sequence>
<dbReference type="PROSITE" id="PS50835">
    <property type="entry name" value="IG_LIKE"/>
    <property type="match status" value="5"/>
</dbReference>
<dbReference type="GO" id="GO:0098609">
    <property type="term" value="P:cell-cell adhesion"/>
    <property type="evidence" value="ECO:0000318"/>
    <property type="project" value="GO_Central"/>
</dbReference>
<keyword evidence="8" id="KW-0325">Glycoprotein</keyword>
<dbReference type="PANTHER" id="PTHR11640">
    <property type="entry name" value="NEPHRIN"/>
    <property type="match status" value="1"/>
</dbReference>
<evidence type="ECO:0000313" key="13">
    <source>
        <dbReference type="EMBL" id="EEC20035.1"/>
    </source>
</evidence>
<name>B7QMG3_IXOSC</name>
<evidence type="ECO:0000256" key="2">
    <source>
        <dbReference type="ARBA" id="ARBA00022692"/>
    </source>
</evidence>
<dbReference type="Pfam" id="PF13927">
    <property type="entry name" value="Ig_3"/>
    <property type="match status" value="2"/>
</dbReference>
<dbReference type="GO" id="GO:0050839">
    <property type="term" value="F:cell adhesion molecule binding"/>
    <property type="evidence" value="ECO:0000318"/>
    <property type="project" value="GO_Central"/>
</dbReference>
<evidence type="ECO:0000256" key="8">
    <source>
        <dbReference type="ARBA" id="ARBA00023180"/>
    </source>
</evidence>
<keyword evidence="7" id="KW-1015">Disulfide bond</keyword>
<gene>
    <name evidence="13" type="ORF">IscW_ISCW023039</name>
</gene>
<feature type="domain" description="Ig-like" evidence="12">
    <location>
        <begin position="298"/>
        <end position="372"/>
    </location>
</feature>
<dbReference type="EMBL" id="ABJB010349834">
    <property type="status" value="NOT_ANNOTATED_CDS"/>
    <property type="molecule type" value="Genomic_DNA"/>
</dbReference>
<feature type="domain" description="Ig-like" evidence="12">
    <location>
        <begin position="212"/>
        <end position="293"/>
    </location>
</feature>
<feature type="domain" description="Ig-like" evidence="12">
    <location>
        <begin position="110"/>
        <end position="205"/>
    </location>
</feature>
<dbReference type="HOGENOM" id="CLU_013520_1_0_1"/>
<dbReference type="AlphaFoldDB" id="B7QMG3"/>
<feature type="non-terminal residue" evidence="13">
    <location>
        <position position="613"/>
    </location>
</feature>
<feature type="region of interest" description="Disordered" evidence="10">
    <location>
        <begin position="562"/>
        <end position="592"/>
    </location>
</feature>
<evidence type="ECO:0000256" key="10">
    <source>
        <dbReference type="SAM" id="MobiDB-lite"/>
    </source>
</evidence>
<dbReference type="GO" id="GO:0005886">
    <property type="term" value="C:plasma membrane"/>
    <property type="evidence" value="ECO:0000318"/>
    <property type="project" value="GO_Central"/>
</dbReference>
<keyword evidence="15" id="KW-1185">Reference proteome</keyword>
<evidence type="ECO:0000256" key="9">
    <source>
        <dbReference type="ARBA" id="ARBA00023319"/>
    </source>
</evidence>
<dbReference type="InterPro" id="IPR051275">
    <property type="entry name" value="Cell_adhesion_signaling"/>
</dbReference>
<dbReference type="InterPro" id="IPR013162">
    <property type="entry name" value="CD80_C2-set"/>
</dbReference>
<feature type="transmembrane region" description="Helical" evidence="11">
    <location>
        <begin position="482"/>
        <end position="509"/>
    </location>
</feature>
<dbReference type="InterPro" id="IPR007110">
    <property type="entry name" value="Ig-like_dom"/>
</dbReference>
<evidence type="ECO:0000313" key="15">
    <source>
        <dbReference type="Proteomes" id="UP000001555"/>
    </source>
</evidence>
<dbReference type="Pfam" id="PF08205">
    <property type="entry name" value="C2-set_2"/>
    <property type="match status" value="1"/>
</dbReference>
<dbReference type="InterPro" id="IPR036179">
    <property type="entry name" value="Ig-like_dom_sf"/>
</dbReference>
<evidence type="ECO:0000256" key="7">
    <source>
        <dbReference type="ARBA" id="ARBA00023157"/>
    </source>
</evidence>
<evidence type="ECO:0000256" key="3">
    <source>
        <dbReference type="ARBA" id="ARBA00022729"/>
    </source>
</evidence>
<reference evidence="13 15" key="1">
    <citation type="submission" date="2008-03" db="EMBL/GenBank/DDBJ databases">
        <title>Annotation of Ixodes scapularis.</title>
        <authorList>
            <consortium name="Ixodes scapularis Genome Project Consortium"/>
            <person name="Caler E."/>
            <person name="Hannick L.I."/>
            <person name="Bidwell S."/>
            <person name="Joardar V."/>
            <person name="Thiagarajan M."/>
            <person name="Amedeo P."/>
            <person name="Galinsky K.J."/>
            <person name="Schobel S."/>
            <person name="Inman J."/>
            <person name="Hostetler J."/>
            <person name="Miller J."/>
            <person name="Hammond M."/>
            <person name="Megy K."/>
            <person name="Lawson D."/>
            <person name="Kodira C."/>
            <person name="Sutton G."/>
            <person name="Meyer J."/>
            <person name="Hill C.A."/>
            <person name="Birren B."/>
            <person name="Nene V."/>
            <person name="Collins F."/>
            <person name="Alarcon-Chaidez F."/>
            <person name="Wikel S."/>
            <person name="Strausberg R."/>
        </authorList>
    </citation>
    <scope>NUCLEOTIDE SEQUENCE [LARGE SCALE GENOMIC DNA]</scope>
    <source>
        <strain evidence="15">Wikel</strain>
        <strain evidence="13">Wikel colony</strain>
    </source>
</reference>
<feature type="compositionally biased region" description="Polar residues" evidence="10">
    <location>
        <begin position="529"/>
        <end position="545"/>
    </location>
</feature>
<dbReference type="InterPro" id="IPR003598">
    <property type="entry name" value="Ig_sub2"/>
</dbReference>
<keyword evidence="6 11" id="KW-0472">Membrane</keyword>
<comment type="subcellular location">
    <subcellularLocation>
        <location evidence="1">Membrane</location>
        <topology evidence="1">Single-pass type I membrane protein</topology>
    </subcellularLocation>
</comment>
<evidence type="ECO:0000256" key="1">
    <source>
        <dbReference type="ARBA" id="ARBA00004479"/>
    </source>
</evidence>
<dbReference type="SUPFAM" id="SSF48726">
    <property type="entry name" value="Immunoglobulin"/>
    <property type="match status" value="5"/>
</dbReference>
<dbReference type="EMBL" id="ABJB010499866">
    <property type="status" value="NOT_ANNOTATED_CDS"/>
    <property type="molecule type" value="Genomic_DNA"/>
</dbReference>
<dbReference type="Gene3D" id="2.60.40.10">
    <property type="entry name" value="Immunoglobulins"/>
    <property type="match status" value="5"/>
</dbReference>
<proteinExistence type="predicted"/>
<dbReference type="VEuPathDB" id="VectorBase:ISCW023039"/>
<dbReference type="Pfam" id="PF13895">
    <property type="entry name" value="Ig_2"/>
    <property type="match status" value="1"/>
</dbReference>
<keyword evidence="3" id="KW-0732">Signal</keyword>
<feature type="domain" description="Ig-like" evidence="12">
    <location>
        <begin position="2"/>
        <end position="102"/>
    </location>
</feature>
<dbReference type="FunCoup" id="B7QMG3">
    <property type="interactions" value="62"/>
</dbReference>
<dbReference type="PANTHER" id="PTHR11640:SF31">
    <property type="entry name" value="IRREGULAR CHIASM C-ROUGHEST PROTEIN-RELATED"/>
    <property type="match status" value="1"/>
</dbReference>
<feature type="domain" description="Ig-like" evidence="12">
    <location>
        <begin position="382"/>
        <end position="475"/>
    </location>
</feature>
<dbReference type="EMBL" id="ABJB010179297">
    <property type="status" value="NOT_ANNOTATED_CDS"/>
    <property type="molecule type" value="Genomic_DNA"/>
</dbReference>
<accession>B7QMG3</accession>
<keyword evidence="4" id="KW-0677">Repeat</keyword>
<evidence type="ECO:0000313" key="14">
    <source>
        <dbReference type="EnsemblMetazoa" id="ISCW023039-PA"/>
    </source>
</evidence>
<dbReference type="FunFam" id="2.60.40.10:FF:000077">
    <property type="entry name" value="Kirre like nephrin family adhesion molecule 3"/>
    <property type="match status" value="1"/>
</dbReference>
<dbReference type="STRING" id="6945.B7QMG3"/>
<dbReference type="InterPro" id="IPR013783">
    <property type="entry name" value="Ig-like_fold"/>
</dbReference>
<dbReference type="SMART" id="SM00409">
    <property type="entry name" value="IG"/>
    <property type="match status" value="5"/>
</dbReference>
<organism>
    <name type="scientific">Ixodes scapularis</name>
    <name type="common">Black-legged tick</name>
    <name type="synonym">Deer tick</name>
    <dbReference type="NCBI Taxonomy" id="6945"/>
    <lineage>
        <taxon>Eukaryota</taxon>
        <taxon>Metazoa</taxon>
        <taxon>Ecdysozoa</taxon>
        <taxon>Arthropoda</taxon>
        <taxon>Chelicerata</taxon>
        <taxon>Arachnida</taxon>
        <taxon>Acari</taxon>
        <taxon>Parasitiformes</taxon>
        <taxon>Ixodida</taxon>
        <taxon>Ixodoidea</taxon>
        <taxon>Ixodidae</taxon>
        <taxon>Ixodinae</taxon>
        <taxon>Ixodes</taxon>
    </lineage>
</organism>
<protein>
    <submittedName>
        <fullName evidence="13 14">Irregular chiasm C-roughest protein, putative</fullName>
    </submittedName>
</protein>
<evidence type="ECO:0000256" key="5">
    <source>
        <dbReference type="ARBA" id="ARBA00022989"/>
    </source>
</evidence>
<evidence type="ECO:0000256" key="6">
    <source>
        <dbReference type="ARBA" id="ARBA00023136"/>
    </source>
</evidence>
<dbReference type="GO" id="GO:0005911">
    <property type="term" value="C:cell-cell junction"/>
    <property type="evidence" value="ECO:0000318"/>
    <property type="project" value="GO_Central"/>
</dbReference>
<evidence type="ECO:0000256" key="11">
    <source>
        <dbReference type="SAM" id="Phobius"/>
    </source>
</evidence>
<reference evidence="14" key="2">
    <citation type="submission" date="2020-05" db="UniProtKB">
        <authorList>
            <consortium name="EnsemblMetazoa"/>
        </authorList>
    </citation>
    <scope>IDENTIFICATION</scope>
    <source>
        <strain evidence="14">wikel</strain>
    </source>
</reference>
<keyword evidence="9" id="KW-0393">Immunoglobulin domain</keyword>
<dbReference type="InterPro" id="IPR003599">
    <property type="entry name" value="Ig_sub"/>
</dbReference>
<dbReference type="EMBL" id="DS971334">
    <property type="protein sequence ID" value="EEC20035.1"/>
    <property type="molecule type" value="Genomic_DNA"/>
</dbReference>
<dbReference type="EMBL" id="ABJB010806974">
    <property type="status" value="NOT_ANNOTATED_CDS"/>
    <property type="molecule type" value="Genomic_DNA"/>
</dbReference>
<feature type="compositionally biased region" description="Polar residues" evidence="10">
    <location>
        <begin position="565"/>
        <end position="585"/>
    </location>
</feature>
<dbReference type="Proteomes" id="UP000001555">
    <property type="component" value="Unassembled WGS sequence"/>
</dbReference>
<dbReference type="OrthoDB" id="6413693at2759"/>
<dbReference type="EMBL" id="ABJB010310037">
    <property type="status" value="NOT_ANNOTATED_CDS"/>
    <property type="molecule type" value="Genomic_DNA"/>
</dbReference>
<feature type="non-terminal residue" evidence="13">
    <location>
        <position position="1"/>
    </location>
</feature>
<evidence type="ECO:0000256" key="4">
    <source>
        <dbReference type="ARBA" id="ARBA00022737"/>
    </source>
</evidence>
<feature type="region of interest" description="Disordered" evidence="10">
    <location>
        <begin position="520"/>
        <end position="545"/>
    </location>
</feature>
<dbReference type="EnsemblMetazoa" id="ISCW023039-RA">
    <property type="protein sequence ID" value="ISCW023039-PA"/>
    <property type="gene ID" value="ISCW023039"/>
</dbReference>
<evidence type="ECO:0000259" key="12">
    <source>
        <dbReference type="PROSITE" id="PS50835"/>
    </source>
</evidence>
<dbReference type="SMART" id="SM00408">
    <property type="entry name" value="IGc2"/>
    <property type="match status" value="5"/>
</dbReference>